<dbReference type="RefSeq" id="XP_073793640.1">
    <property type="nucleotide sequence ID" value="XM_073937539.1"/>
</dbReference>
<evidence type="ECO:0000313" key="2">
    <source>
        <dbReference type="RefSeq" id="XP_073793640.1"/>
    </source>
</evidence>
<name>A0AC58IHB9_DANRE</name>
<reference evidence="2" key="1">
    <citation type="submission" date="2025-08" db="UniProtKB">
        <authorList>
            <consortium name="RefSeq"/>
        </authorList>
    </citation>
    <scope>IDENTIFICATION</scope>
    <source>
        <strain evidence="2">Tuebingen</strain>
        <tissue evidence="2">Fibroblasts and whole tissue</tissue>
    </source>
</reference>
<organism evidence="1 2">
    <name type="scientific">Danio rerio</name>
    <name type="common">Zebrafish</name>
    <name type="synonym">Brachydanio rerio</name>
    <dbReference type="NCBI Taxonomy" id="7955"/>
    <lineage>
        <taxon>Eukaryota</taxon>
        <taxon>Metazoa</taxon>
        <taxon>Chordata</taxon>
        <taxon>Craniata</taxon>
        <taxon>Vertebrata</taxon>
        <taxon>Euteleostomi</taxon>
        <taxon>Actinopterygii</taxon>
        <taxon>Neopterygii</taxon>
        <taxon>Teleostei</taxon>
        <taxon>Ostariophysi</taxon>
        <taxon>Cypriniformes</taxon>
        <taxon>Danionidae</taxon>
        <taxon>Danioninae</taxon>
        <taxon>Danio</taxon>
    </lineage>
</organism>
<evidence type="ECO:0000313" key="1">
    <source>
        <dbReference type="Proteomes" id="UP000000437"/>
    </source>
</evidence>
<accession>A0AC58IHB9</accession>
<protein>
    <submittedName>
        <fullName evidence="2">Serine/threonine-protein kinase pim-2-like isoform X5</fullName>
    </submittedName>
</protein>
<proteinExistence type="predicted"/>
<sequence length="393" mass="45287">MSQFKSIMKIQTLIKSLIWFQSLIQIKSAVQIKSQIQIKNMMKIQSQIESLNQIQSQILVKSQIRVKREIRVKIQIESQTRVKSQIQTESQIQIKSQTWVNSQTRLKSQIQIKSQIRMKSLSLEHLGSTTLINLIQFQSLSLDHLGPRSWRQEPMMIRVRSLASFYELGDILGSGAFGTVRKALRKSDNKEVAIKQIENDRYVPGCSKPMIKEVEFMLMMKRPPLCKYVIEMYEWFNEPGYISIVLEYPKHSEDLRNYVRNCGKLDEHLAKCLLRQIILAVKHCFGKGIAHNDLHLGNILVNTMTLEIKLIDFGCAYKVCAQDCDRAELASTRAICCLLVYMVTGNMKTYFAAKVSCSFPLAASLTSDCRDLIDKCLRQSLTLDELLQHDWMK</sequence>
<keyword evidence="1" id="KW-1185">Reference proteome</keyword>
<gene>
    <name evidence="2" type="primary">LOC141380224</name>
</gene>
<dbReference type="Proteomes" id="UP000000437">
    <property type="component" value="Chromosome 22"/>
</dbReference>